<keyword evidence="1" id="KW-0472">Membrane</keyword>
<reference evidence="2 3" key="1">
    <citation type="journal article" date="2015" name="Nature">
        <title>rRNA introns, odd ribosomes, and small enigmatic genomes across a large radiation of phyla.</title>
        <authorList>
            <person name="Brown C.T."/>
            <person name="Hug L.A."/>
            <person name="Thomas B.C."/>
            <person name="Sharon I."/>
            <person name="Castelle C.J."/>
            <person name="Singh A."/>
            <person name="Wilkins M.J."/>
            <person name="Williams K.H."/>
            <person name="Banfield J.F."/>
        </authorList>
    </citation>
    <scope>NUCLEOTIDE SEQUENCE [LARGE SCALE GENOMIC DNA]</scope>
</reference>
<name>A0A0G0TVS7_9BACT</name>
<keyword evidence="1" id="KW-1133">Transmembrane helix</keyword>
<gene>
    <name evidence="2" type="ORF">UT84_C0002G0006</name>
</gene>
<keyword evidence="1" id="KW-0812">Transmembrane</keyword>
<sequence length="41" mass="4857">MKKSRARKVNYTDPRSYNVNLFWIFFLVTAAFVGLVVLMLF</sequence>
<dbReference type="EMBL" id="LBYI01000002">
    <property type="protein sequence ID" value="KKR51145.1"/>
    <property type="molecule type" value="Genomic_DNA"/>
</dbReference>
<proteinExistence type="predicted"/>
<organism evidence="2 3">
    <name type="scientific">Candidatus Curtissbacteria bacterium GW2011_GWA1_40_16</name>
    <dbReference type="NCBI Taxonomy" id="1618405"/>
    <lineage>
        <taxon>Bacteria</taxon>
        <taxon>Candidatus Curtissiibacteriota</taxon>
    </lineage>
</organism>
<evidence type="ECO:0000313" key="2">
    <source>
        <dbReference type="EMBL" id="KKR51145.1"/>
    </source>
</evidence>
<accession>A0A0G0TVS7</accession>
<comment type="caution">
    <text evidence="2">The sequence shown here is derived from an EMBL/GenBank/DDBJ whole genome shotgun (WGS) entry which is preliminary data.</text>
</comment>
<protein>
    <submittedName>
        <fullName evidence="2">Uncharacterized protein</fullName>
    </submittedName>
</protein>
<dbReference type="AlphaFoldDB" id="A0A0G0TVS7"/>
<feature type="transmembrane region" description="Helical" evidence="1">
    <location>
        <begin position="21"/>
        <end position="40"/>
    </location>
</feature>
<evidence type="ECO:0000313" key="3">
    <source>
        <dbReference type="Proteomes" id="UP000034531"/>
    </source>
</evidence>
<dbReference type="Proteomes" id="UP000034531">
    <property type="component" value="Unassembled WGS sequence"/>
</dbReference>
<evidence type="ECO:0000256" key="1">
    <source>
        <dbReference type="SAM" id="Phobius"/>
    </source>
</evidence>